<feature type="domain" description="Flavodoxin-like" evidence="5">
    <location>
        <begin position="35"/>
        <end position="170"/>
    </location>
</feature>
<accession>A0AAI9SD97</accession>
<dbReference type="PROSITE" id="PS51318">
    <property type="entry name" value="TAT"/>
    <property type="match status" value="1"/>
</dbReference>
<feature type="chain" id="PRO_5042582166" evidence="4">
    <location>
        <begin position="31"/>
        <end position="195"/>
    </location>
</feature>
<dbReference type="EMBL" id="WEHW01000011">
    <property type="protein sequence ID" value="KAB7651688.1"/>
    <property type="molecule type" value="Genomic_DNA"/>
</dbReference>
<protein>
    <submittedName>
        <fullName evidence="6">Flavodoxin</fullName>
    </submittedName>
</protein>
<dbReference type="AlphaFoldDB" id="A0AAI9SD97"/>
<dbReference type="InterPro" id="IPR029039">
    <property type="entry name" value="Flavoprotein-like_sf"/>
</dbReference>
<keyword evidence="3" id="KW-0288">FMN</keyword>
<gene>
    <name evidence="6" type="ORF">GBM96_04760</name>
</gene>
<evidence type="ECO:0000313" key="7">
    <source>
        <dbReference type="Proteomes" id="UP000469462"/>
    </source>
</evidence>
<feature type="signal peptide" evidence="4">
    <location>
        <begin position="1"/>
        <end position="30"/>
    </location>
</feature>
<organism evidence="6 7">
    <name type="scientific">Sutterella seckii</name>
    <dbReference type="NCBI Taxonomy" id="1944635"/>
    <lineage>
        <taxon>Bacteria</taxon>
        <taxon>Pseudomonadati</taxon>
        <taxon>Pseudomonadota</taxon>
        <taxon>Betaproteobacteria</taxon>
        <taxon>Burkholderiales</taxon>
        <taxon>Sutterellaceae</taxon>
        <taxon>Sutterella</taxon>
    </lineage>
</organism>
<dbReference type="InterPro" id="IPR006311">
    <property type="entry name" value="TAT_signal"/>
</dbReference>
<dbReference type="PROSITE" id="PS00201">
    <property type="entry name" value="FLAVODOXIN"/>
    <property type="match status" value="1"/>
</dbReference>
<evidence type="ECO:0000256" key="4">
    <source>
        <dbReference type="SAM" id="SignalP"/>
    </source>
</evidence>
<sequence>MTNPAFTRRACLRALSGLLAAAAVSRAAHATDPKKMIVLYFSWSGSTQKVAEEIQRLTGCDIARIETVTPYPRDYSETVRIAVPEREGKARPPIKPLPDLSSYDVIAIGHPIWGGQMPMALYTFLENTDLSGKTIFHFSTSGGSGLGDSQQEIARLEPNAKLLPGHTVYGWGGVRDLSVVRGWLEADGIALKSGV</sequence>
<dbReference type="PANTHER" id="PTHR39201">
    <property type="entry name" value="EXPORTED PROTEIN-RELATED"/>
    <property type="match status" value="1"/>
</dbReference>
<dbReference type="Pfam" id="PF12682">
    <property type="entry name" value="Flavodoxin_4"/>
    <property type="match status" value="1"/>
</dbReference>
<dbReference type="SUPFAM" id="SSF52218">
    <property type="entry name" value="Flavoproteins"/>
    <property type="match status" value="1"/>
</dbReference>
<dbReference type="PANTHER" id="PTHR39201:SF1">
    <property type="entry name" value="FLAVODOXIN-LIKE DOMAIN-CONTAINING PROTEIN"/>
    <property type="match status" value="1"/>
</dbReference>
<comment type="caution">
    <text evidence="6">The sequence shown here is derived from an EMBL/GenBank/DDBJ whole genome shotgun (WGS) entry which is preliminary data.</text>
</comment>
<comment type="cofactor">
    <cofactor evidence="1">
        <name>FMN</name>
        <dbReference type="ChEBI" id="CHEBI:58210"/>
    </cofactor>
</comment>
<evidence type="ECO:0000256" key="2">
    <source>
        <dbReference type="ARBA" id="ARBA00022630"/>
    </source>
</evidence>
<dbReference type="Gene3D" id="3.40.50.360">
    <property type="match status" value="1"/>
</dbReference>
<dbReference type="InterPro" id="IPR001226">
    <property type="entry name" value="Flavodoxin_CS"/>
</dbReference>
<evidence type="ECO:0000256" key="3">
    <source>
        <dbReference type="ARBA" id="ARBA00022643"/>
    </source>
</evidence>
<keyword evidence="2" id="KW-0285">Flavoprotein</keyword>
<evidence type="ECO:0000256" key="1">
    <source>
        <dbReference type="ARBA" id="ARBA00001917"/>
    </source>
</evidence>
<dbReference type="InterPro" id="IPR008254">
    <property type="entry name" value="Flavodoxin/NO_synth"/>
</dbReference>
<proteinExistence type="predicted"/>
<dbReference type="GO" id="GO:0010181">
    <property type="term" value="F:FMN binding"/>
    <property type="evidence" value="ECO:0007669"/>
    <property type="project" value="InterPro"/>
</dbReference>
<evidence type="ECO:0000313" key="6">
    <source>
        <dbReference type="EMBL" id="KAB7651688.1"/>
    </source>
</evidence>
<dbReference type="Proteomes" id="UP000469462">
    <property type="component" value="Unassembled WGS sequence"/>
</dbReference>
<evidence type="ECO:0000259" key="5">
    <source>
        <dbReference type="Pfam" id="PF12682"/>
    </source>
</evidence>
<name>A0AAI9SD97_9BURK</name>
<keyword evidence="4" id="KW-0732">Signal</keyword>
<dbReference type="RefSeq" id="WP_152156972.1">
    <property type="nucleotide sequence ID" value="NZ_WEHW01000011.1"/>
</dbReference>
<reference evidence="6 7" key="1">
    <citation type="submission" date="2019-10" db="EMBL/GenBank/DDBJ databases">
        <title>Genome diversity of Sutterella seckii.</title>
        <authorList>
            <person name="Chaplin A.V."/>
            <person name="Sokolova S.R."/>
            <person name="Mosin K.A."/>
            <person name="Ivanova E.L."/>
            <person name="Kochetkova T.O."/>
            <person name="Goltsov A.Y."/>
            <person name="Trofimov D.Y."/>
            <person name="Efimov B.A."/>
        </authorList>
    </citation>
    <scope>NUCLEOTIDE SEQUENCE [LARGE SCALE GENOMIC DNA]</scope>
    <source>
        <strain evidence="6 7">ASD3426</strain>
    </source>
</reference>
<dbReference type="GO" id="GO:0009055">
    <property type="term" value="F:electron transfer activity"/>
    <property type="evidence" value="ECO:0007669"/>
    <property type="project" value="InterPro"/>
</dbReference>
<keyword evidence="7" id="KW-1185">Reference proteome</keyword>